<dbReference type="InterPro" id="IPR036291">
    <property type="entry name" value="NAD(P)-bd_dom_sf"/>
</dbReference>
<dbReference type="RefSeq" id="WP_212938318.1">
    <property type="nucleotide sequence ID" value="NZ_BORR01000002.1"/>
</dbReference>
<dbReference type="PANTHER" id="PTHR43377">
    <property type="entry name" value="BILIVERDIN REDUCTASE A"/>
    <property type="match status" value="1"/>
</dbReference>
<dbReference type="PANTHER" id="PTHR43377:SF1">
    <property type="entry name" value="BILIVERDIN REDUCTASE A"/>
    <property type="match status" value="1"/>
</dbReference>
<dbReference type="SUPFAM" id="SSF55347">
    <property type="entry name" value="Glyceraldehyde-3-phosphate dehydrogenase-like, C-terminal domain"/>
    <property type="match status" value="1"/>
</dbReference>
<comment type="caution">
    <text evidence="4">The sequence shown here is derived from an EMBL/GenBank/DDBJ whole genome shotgun (WGS) entry which is preliminary data.</text>
</comment>
<evidence type="ECO:0000313" key="5">
    <source>
        <dbReference type="Proteomes" id="UP000681162"/>
    </source>
</evidence>
<name>A0A919XR23_9BACL</name>
<dbReference type="Gene3D" id="3.30.360.10">
    <property type="entry name" value="Dihydrodipicolinate Reductase, domain 2"/>
    <property type="match status" value="1"/>
</dbReference>
<dbReference type="Pfam" id="PF01408">
    <property type="entry name" value="GFO_IDH_MocA"/>
    <property type="match status" value="1"/>
</dbReference>
<evidence type="ECO:0000313" key="4">
    <source>
        <dbReference type="EMBL" id="GIO35948.1"/>
    </source>
</evidence>
<protein>
    <submittedName>
        <fullName evidence="4">Dehydrogenase</fullName>
    </submittedName>
</protein>
<dbReference type="SUPFAM" id="SSF51735">
    <property type="entry name" value="NAD(P)-binding Rossmann-fold domains"/>
    <property type="match status" value="1"/>
</dbReference>
<dbReference type="InterPro" id="IPR000683">
    <property type="entry name" value="Gfo/Idh/MocA-like_OxRdtase_N"/>
</dbReference>
<dbReference type="InterPro" id="IPR051450">
    <property type="entry name" value="Gfo/Idh/MocA_Oxidoreductases"/>
</dbReference>
<dbReference type="InterPro" id="IPR004104">
    <property type="entry name" value="Gfo/Idh/MocA-like_OxRdtase_C"/>
</dbReference>
<dbReference type="Proteomes" id="UP000681162">
    <property type="component" value="Unassembled WGS sequence"/>
</dbReference>
<dbReference type="Gene3D" id="3.40.50.720">
    <property type="entry name" value="NAD(P)-binding Rossmann-like Domain"/>
    <property type="match status" value="1"/>
</dbReference>
<keyword evidence="5" id="KW-1185">Reference proteome</keyword>
<evidence type="ECO:0000259" key="2">
    <source>
        <dbReference type="Pfam" id="PF01408"/>
    </source>
</evidence>
<sequence>MRVAVVGCGGMGRVHAGEFAIMPGVELVGVCDIEYHLAEELAARTGTQAFSSYEQMMSQAKPEVVSLALPSHMHKEYICRSAKLGVHVISEKPISLKAEDAREAIQACEQHSVKLFLGHVVRFFPEYAQIKKAVDEGILGKVGVVHLKRVGSHPGTAREWYFDEEKSGGVIVDLMIHDIDFALWTLGEPKSVYTLRRTREASDYALITLVFHNGAVVNLEGHWGDPGNFRTSAEFAGSGGVIRTDSENSKSITIRKAALDSKGNRFAEIPESPSVRSPYFLELEHFINCIREDSNPTVTPADACRALIVANAARESADTGQVVYFGHEFGRETYQ</sequence>
<dbReference type="AlphaFoldDB" id="A0A919XR23"/>
<proteinExistence type="inferred from homology"/>
<feature type="domain" description="Gfo/Idh/MocA-like oxidoreductase C-terminal" evidence="3">
    <location>
        <begin position="131"/>
        <end position="323"/>
    </location>
</feature>
<accession>A0A919XR23</accession>
<organism evidence="4 5">
    <name type="scientific">Paenibacillus antibioticophila</name>
    <dbReference type="NCBI Taxonomy" id="1274374"/>
    <lineage>
        <taxon>Bacteria</taxon>
        <taxon>Bacillati</taxon>
        <taxon>Bacillota</taxon>
        <taxon>Bacilli</taxon>
        <taxon>Bacillales</taxon>
        <taxon>Paenibacillaceae</taxon>
        <taxon>Paenibacillus</taxon>
    </lineage>
</organism>
<evidence type="ECO:0000259" key="3">
    <source>
        <dbReference type="Pfam" id="PF02894"/>
    </source>
</evidence>
<dbReference type="GO" id="GO:0000166">
    <property type="term" value="F:nucleotide binding"/>
    <property type="evidence" value="ECO:0007669"/>
    <property type="project" value="InterPro"/>
</dbReference>
<dbReference type="Pfam" id="PF02894">
    <property type="entry name" value="GFO_IDH_MocA_C"/>
    <property type="match status" value="1"/>
</dbReference>
<reference evidence="4 5" key="1">
    <citation type="submission" date="2021-03" db="EMBL/GenBank/DDBJ databases">
        <title>Antimicrobial resistance genes in bacteria isolated from Japanese honey, and their potential for conferring macrolide and lincosamide resistance in the American foulbrood pathogen Paenibacillus larvae.</title>
        <authorList>
            <person name="Okamoto M."/>
            <person name="Kumagai M."/>
            <person name="Kanamori H."/>
            <person name="Takamatsu D."/>
        </authorList>
    </citation>
    <scope>NUCLEOTIDE SEQUENCE [LARGE SCALE GENOMIC DNA]</scope>
    <source>
        <strain evidence="4 5">J41TS12</strain>
    </source>
</reference>
<gene>
    <name evidence="4" type="ORF">J41TS12_08090</name>
</gene>
<feature type="domain" description="Gfo/Idh/MocA-like oxidoreductase N-terminal" evidence="2">
    <location>
        <begin position="1"/>
        <end position="119"/>
    </location>
</feature>
<comment type="similarity">
    <text evidence="1">Belongs to the Gfo/Idh/MocA family.</text>
</comment>
<evidence type="ECO:0000256" key="1">
    <source>
        <dbReference type="ARBA" id="ARBA00010928"/>
    </source>
</evidence>
<dbReference type="EMBL" id="BORR01000002">
    <property type="protein sequence ID" value="GIO35948.1"/>
    <property type="molecule type" value="Genomic_DNA"/>
</dbReference>